<accession>A0A6J0UYL6</accession>
<organism evidence="12 13">
    <name type="scientific">Pogona vitticeps</name>
    <name type="common">central bearded dragon</name>
    <dbReference type="NCBI Taxonomy" id="103695"/>
    <lineage>
        <taxon>Eukaryota</taxon>
        <taxon>Metazoa</taxon>
        <taxon>Chordata</taxon>
        <taxon>Craniata</taxon>
        <taxon>Vertebrata</taxon>
        <taxon>Euteleostomi</taxon>
        <taxon>Lepidosauria</taxon>
        <taxon>Squamata</taxon>
        <taxon>Bifurcata</taxon>
        <taxon>Unidentata</taxon>
        <taxon>Episquamata</taxon>
        <taxon>Toxicofera</taxon>
        <taxon>Iguania</taxon>
        <taxon>Acrodonta</taxon>
        <taxon>Agamidae</taxon>
        <taxon>Amphibolurinae</taxon>
        <taxon>Pogona</taxon>
    </lineage>
</organism>
<evidence type="ECO:0000259" key="10">
    <source>
        <dbReference type="PROSITE" id="PS50119"/>
    </source>
</evidence>
<dbReference type="SUPFAM" id="SSF57850">
    <property type="entry name" value="RING/U-box"/>
    <property type="match status" value="1"/>
</dbReference>
<evidence type="ECO:0000256" key="8">
    <source>
        <dbReference type="SAM" id="Coils"/>
    </source>
</evidence>
<keyword evidence="12" id="KW-1185">Reference proteome</keyword>
<feature type="domain" description="B box-type" evidence="10">
    <location>
        <begin position="93"/>
        <end position="134"/>
    </location>
</feature>
<dbReference type="SUPFAM" id="SSF57845">
    <property type="entry name" value="B-box zinc-binding domain"/>
    <property type="match status" value="1"/>
</dbReference>
<dbReference type="SMART" id="SM00589">
    <property type="entry name" value="PRY"/>
    <property type="match status" value="1"/>
</dbReference>
<dbReference type="InterPro" id="IPR050143">
    <property type="entry name" value="TRIM/RBCC"/>
</dbReference>
<dbReference type="Pfam" id="PF00643">
    <property type="entry name" value="zf-B_box"/>
    <property type="match status" value="1"/>
</dbReference>
<protein>
    <submittedName>
        <fullName evidence="13">Zinc finger protein RFP-like isoform X1</fullName>
    </submittedName>
</protein>
<dbReference type="Gene3D" id="3.30.160.60">
    <property type="entry name" value="Classic Zinc Finger"/>
    <property type="match status" value="1"/>
</dbReference>
<reference evidence="13" key="2">
    <citation type="submission" date="2025-08" db="UniProtKB">
        <authorList>
            <consortium name="RefSeq"/>
        </authorList>
    </citation>
    <scope>IDENTIFICATION</scope>
</reference>
<feature type="domain" description="B30.2/SPRY" evidence="11">
    <location>
        <begin position="296"/>
        <end position="485"/>
    </location>
</feature>
<dbReference type="Gene3D" id="2.60.120.920">
    <property type="match status" value="1"/>
</dbReference>
<dbReference type="PROSITE" id="PS50089">
    <property type="entry name" value="ZF_RING_2"/>
    <property type="match status" value="1"/>
</dbReference>
<comment type="similarity">
    <text evidence="1">Belongs to the ohanin/vespryn family.</text>
</comment>
<dbReference type="CDD" id="cd12888">
    <property type="entry name" value="SPRY_PRY_TRIM7_like"/>
    <property type="match status" value="1"/>
</dbReference>
<dbReference type="SMART" id="SM00184">
    <property type="entry name" value="RING"/>
    <property type="match status" value="1"/>
</dbReference>
<evidence type="ECO:0000256" key="7">
    <source>
        <dbReference type="PROSITE-ProRule" id="PRU00024"/>
    </source>
</evidence>
<dbReference type="InterPro" id="IPR003879">
    <property type="entry name" value="Butyrophylin_SPRY"/>
</dbReference>
<dbReference type="InterPro" id="IPR043136">
    <property type="entry name" value="B30.2/SPRY_sf"/>
</dbReference>
<dbReference type="PROSITE" id="PS00518">
    <property type="entry name" value="ZF_RING_1"/>
    <property type="match status" value="1"/>
</dbReference>
<sequence>MEEAESPVQGLQRAAVCSICLEYFKDPVSLECGHNFCLGCITQCCEQARRRSSCPHCRRRACKRDFRPNRALANLVEIAKRFKAEAAEADAGGRGGLCQRHQEPLKLFCENDRVLLCVVCDRSKNHRAHAVLPVEEAARDYKDQIQNQSLSLKQEREKLQELKWAAERTTKEELEKLNVERKKVAYEFEQLHQFLKEREQALLEELDELEQEIKKGHKENETRFSEEMSVLGDLISEMEEKCKQTDSEFLQNIKEVSSRSTKGQHHLPLETSRDLKEKINTFAKNTICLSETLKKLKDSFLAELQEKEVVSSVIENVTLDLDTAGPYLIISDNGKSVCLGDRRQTRAKSRDRFNVYPCVLGCEGFTSGRHCWEVQVVEGGCWALGVARESVKRKKFRFHPGEGVWALEHAGAGHYRALTAPPTPLPLSKACQRVRVCLDYEEGQVAFFNAENNEWIFTFPTSPFSGEKIHPWLWVGLRSKLRLCP</sequence>
<evidence type="ECO:0000256" key="6">
    <source>
        <dbReference type="ARBA" id="ARBA00034460"/>
    </source>
</evidence>
<evidence type="ECO:0000259" key="9">
    <source>
        <dbReference type="PROSITE" id="PS50089"/>
    </source>
</evidence>
<evidence type="ECO:0000259" key="11">
    <source>
        <dbReference type="PROSITE" id="PS50188"/>
    </source>
</evidence>
<dbReference type="InterPro" id="IPR017907">
    <property type="entry name" value="Znf_RING_CS"/>
</dbReference>
<dbReference type="OrthoDB" id="9049620at2759"/>
<reference evidence="12" key="1">
    <citation type="submission" date="2025-05" db="UniProtKB">
        <authorList>
            <consortium name="RefSeq"/>
        </authorList>
    </citation>
    <scope>NUCLEOTIDE SEQUENCE [LARGE SCALE GENOMIC DNA]</scope>
</reference>
<dbReference type="Pfam" id="PF00622">
    <property type="entry name" value="SPRY"/>
    <property type="match status" value="1"/>
</dbReference>
<dbReference type="InterPro" id="IPR013083">
    <property type="entry name" value="Znf_RING/FYVE/PHD"/>
</dbReference>
<dbReference type="GeneID" id="110088041"/>
<dbReference type="Pfam" id="PF15227">
    <property type="entry name" value="zf-C3HC4_4"/>
    <property type="match status" value="1"/>
</dbReference>
<dbReference type="RefSeq" id="XP_020665747.2">
    <property type="nucleotide sequence ID" value="XM_020810088.2"/>
</dbReference>
<dbReference type="PRINTS" id="PR01407">
    <property type="entry name" value="BUTYPHLNCDUF"/>
</dbReference>
<dbReference type="PANTHER" id="PTHR24103">
    <property type="entry name" value="E3 UBIQUITIN-PROTEIN LIGASE TRIM"/>
    <property type="match status" value="1"/>
</dbReference>
<dbReference type="InterPro" id="IPR001841">
    <property type="entry name" value="Znf_RING"/>
</dbReference>
<dbReference type="Pfam" id="PF13765">
    <property type="entry name" value="PRY"/>
    <property type="match status" value="1"/>
</dbReference>
<evidence type="ECO:0000256" key="3">
    <source>
        <dbReference type="ARBA" id="ARBA00022723"/>
    </source>
</evidence>
<dbReference type="CDD" id="cd19762">
    <property type="entry name" value="Bbox2_TRIM7-like"/>
    <property type="match status" value="1"/>
</dbReference>
<evidence type="ECO:0000256" key="2">
    <source>
        <dbReference type="ARBA" id="ARBA00022699"/>
    </source>
</evidence>
<evidence type="ECO:0000256" key="5">
    <source>
        <dbReference type="ARBA" id="ARBA00022833"/>
    </source>
</evidence>
<comment type="function">
    <text evidence="6">Neurotoxin that produces dose-dependent hypolocomotion and hyperalgesia in mice. May directly act on the central nervous system, as it is 6500-fold more potent when administered intracerebroventricularly than intraperitoneal.</text>
</comment>
<dbReference type="InterPro" id="IPR000315">
    <property type="entry name" value="Znf_B-box"/>
</dbReference>
<dbReference type="PROSITE" id="PS50188">
    <property type="entry name" value="B302_SPRY"/>
    <property type="match status" value="1"/>
</dbReference>
<keyword evidence="2" id="KW-0800">Toxin</keyword>
<dbReference type="InterPro" id="IPR001870">
    <property type="entry name" value="B30.2/SPRY"/>
</dbReference>
<dbReference type="InterPro" id="IPR003877">
    <property type="entry name" value="SPRY_dom"/>
</dbReference>
<dbReference type="Gene3D" id="3.30.40.10">
    <property type="entry name" value="Zinc/RING finger domain, C3HC4 (zinc finger)"/>
    <property type="match status" value="1"/>
</dbReference>
<evidence type="ECO:0000256" key="4">
    <source>
        <dbReference type="ARBA" id="ARBA00022771"/>
    </source>
</evidence>
<proteinExistence type="inferred from homology"/>
<keyword evidence="8" id="KW-0175">Coiled coil</keyword>
<keyword evidence="5" id="KW-0862">Zinc</keyword>
<gene>
    <name evidence="13" type="primary">LOC110088041</name>
</gene>
<keyword evidence="4 7" id="KW-0863">Zinc-finger</keyword>
<feature type="coiled-coil region" evidence="8">
    <location>
        <begin position="138"/>
        <end position="219"/>
    </location>
</feature>
<evidence type="ECO:0000256" key="1">
    <source>
        <dbReference type="ARBA" id="ARBA00009651"/>
    </source>
</evidence>
<feature type="domain" description="RING-type" evidence="9">
    <location>
        <begin position="17"/>
        <end position="58"/>
    </location>
</feature>
<dbReference type="Proteomes" id="UP001652642">
    <property type="component" value="Chromosome 2"/>
</dbReference>
<dbReference type="InterPro" id="IPR006574">
    <property type="entry name" value="PRY"/>
</dbReference>
<dbReference type="SMART" id="SM00336">
    <property type="entry name" value="BBOX"/>
    <property type="match status" value="1"/>
</dbReference>
<dbReference type="InterPro" id="IPR013320">
    <property type="entry name" value="ConA-like_dom_sf"/>
</dbReference>
<evidence type="ECO:0000313" key="12">
    <source>
        <dbReference type="Proteomes" id="UP001652642"/>
    </source>
</evidence>
<dbReference type="PROSITE" id="PS50119">
    <property type="entry name" value="ZF_BBOX"/>
    <property type="match status" value="1"/>
</dbReference>
<keyword evidence="3" id="KW-0479">Metal-binding</keyword>
<keyword evidence="2" id="KW-0528">Neurotoxin</keyword>
<evidence type="ECO:0000313" key="13">
    <source>
        <dbReference type="RefSeq" id="XP_020665747.2"/>
    </source>
</evidence>
<dbReference type="SMART" id="SM00449">
    <property type="entry name" value="SPRY"/>
    <property type="match status" value="1"/>
</dbReference>
<dbReference type="SUPFAM" id="SSF49899">
    <property type="entry name" value="Concanavalin A-like lectins/glucanases"/>
    <property type="match status" value="1"/>
</dbReference>
<name>A0A6J0UYL6_9SAUR</name>